<dbReference type="Pfam" id="PF16132">
    <property type="entry name" value="DUF4843"/>
    <property type="match status" value="1"/>
</dbReference>
<protein>
    <submittedName>
        <fullName evidence="1">DUF4843 domain-containing protein</fullName>
    </submittedName>
</protein>
<evidence type="ECO:0000313" key="1">
    <source>
        <dbReference type="EMBL" id="MFC0317876.1"/>
    </source>
</evidence>
<evidence type="ECO:0000313" key="2">
    <source>
        <dbReference type="Proteomes" id="UP001589774"/>
    </source>
</evidence>
<keyword evidence="2" id="KW-1185">Reference proteome</keyword>
<organism evidence="1 2">
    <name type="scientific">Olivibacter oleidegradans</name>
    <dbReference type="NCBI Taxonomy" id="760123"/>
    <lineage>
        <taxon>Bacteria</taxon>
        <taxon>Pseudomonadati</taxon>
        <taxon>Bacteroidota</taxon>
        <taxon>Sphingobacteriia</taxon>
        <taxon>Sphingobacteriales</taxon>
        <taxon>Sphingobacteriaceae</taxon>
        <taxon>Olivibacter</taxon>
    </lineage>
</organism>
<gene>
    <name evidence="1" type="ORF">ACFFI0_06130</name>
</gene>
<dbReference type="PROSITE" id="PS51257">
    <property type="entry name" value="PROKAR_LIPOPROTEIN"/>
    <property type="match status" value="1"/>
</dbReference>
<sequence>MKKLIYLLSLVLPMIWTGCMKDHKEDFQFREAVVEFEDATTNNNVAGKDYPLLTALRNGSGEKTYRVNLLGEQLRDDQALAFRVVSEESTAVEGMHYSLPEGNITTLPANSSFALLKINVLDFTPAAGTVQLVLELTGNERVKASERYKRIGIRINLQ</sequence>
<accession>A0ABV6HGQ3</accession>
<name>A0ABV6HGQ3_9SPHI</name>
<dbReference type="Proteomes" id="UP001589774">
    <property type="component" value="Unassembled WGS sequence"/>
</dbReference>
<dbReference type="RefSeq" id="WP_165446890.1">
    <property type="nucleotide sequence ID" value="NZ_JBHLWO010000001.1"/>
</dbReference>
<dbReference type="EMBL" id="JBHLWO010000001">
    <property type="protein sequence ID" value="MFC0317876.1"/>
    <property type="molecule type" value="Genomic_DNA"/>
</dbReference>
<reference evidence="1 2" key="1">
    <citation type="submission" date="2024-09" db="EMBL/GenBank/DDBJ databases">
        <authorList>
            <person name="Sun Q."/>
            <person name="Mori K."/>
        </authorList>
    </citation>
    <scope>NUCLEOTIDE SEQUENCE [LARGE SCALE GENOMIC DNA]</scope>
    <source>
        <strain evidence="1 2">CCM 7765</strain>
    </source>
</reference>
<proteinExistence type="predicted"/>
<comment type="caution">
    <text evidence="1">The sequence shown here is derived from an EMBL/GenBank/DDBJ whole genome shotgun (WGS) entry which is preliminary data.</text>
</comment>
<dbReference type="InterPro" id="IPR032299">
    <property type="entry name" value="DUF4843"/>
</dbReference>